<organism evidence="2 3">
    <name type="scientific">Botryotinia fuckeliana (strain T4)</name>
    <name type="common">Noble rot fungus</name>
    <name type="synonym">Botrytis cinerea</name>
    <dbReference type="NCBI Taxonomy" id="999810"/>
    <lineage>
        <taxon>Eukaryota</taxon>
        <taxon>Fungi</taxon>
        <taxon>Dikarya</taxon>
        <taxon>Ascomycota</taxon>
        <taxon>Pezizomycotina</taxon>
        <taxon>Leotiomycetes</taxon>
        <taxon>Helotiales</taxon>
        <taxon>Sclerotiniaceae</taxon>
        <taxon>Botrytis</taxon>
    </lineage>
</organism>
<gene>
    <name evidence="2" type="ORF">BofuT4_P106150.1</name>
</gene>
<dbReference type="EMBL" id="FQ790298">
    <property type="protein sequence ID" value="CCD34076.1"/>
    <property type="molecule type" value="Genomic_DNA"/>
</dbReference>
<feature type="compositionally biased region" description="Basic and acidic residues" evidence="1">
    <location>
        <begin position="330"/>
        <end position="364"/>
    </location>
</feature>
<dbReference type="InParanoid" id="G2Y8G8"/>
<dbReference type="HOGENOM" id="CLU_709779_0_0_1"/>
<evidence type="ECO:0000256" key="1">
    <source>
        <dbReference type="SAM" id="MobiDB-lite"/>
    </source>
</evidence>
<accession>G2Y8G8</accession>
<dbReference type="Proteomes" id="UP000008177">
    <property type="component" value="Unplaced contigs"/>
</dbReference>
<feature type="region of interest" description="Disordered" evidence="1">
    <location>
        <begin position="238"/>
        <end position="389"/>
    </location>
</feature>
<name>G2Y8G8_BOTF4</name>
<reference evidence="3" key="1">
    <citation type="journal article" date="2011" name="PLoS Genet.">
        <title>Genomic analysis of the necrotrophic fungal pathogens Sclerotinia sclerotiorum and Botrytis cinerea.</title>
        <authorList>
            <person name="Amselem J."/>
            <person name="Cuomo C.A."/>
            <person name="van Kan J.A."/>
            <person name="Viaud M."/>
            <person name="Benito E.P."/>
            <person name="Couloux A."/>
            <person name="Coutinho P.M."/>
            <person name="de Vries R.P."/>
            <person name="Dyer P.S."/>
            <person name="Fillinger S."/>
            <person name="Fournier E."/>
            <person name="Gout L."/>
            <person name="Hahn M."/>
            <person name="Kohn L."/>
            <person name="Lapalu N."/>
            <person name="Plummer K.M."/>
            <person name="Pradier J.M."/>
            <person name="Quevillon E."/>
            <person name="Sharon A."/>
            <person name="Simon A."/>
            <person name="ten Have A."/>
            <person name="Tudzynski B."/>
            <person name="Tudzynski P."/>
            <person name="Wincker P."/>
            <person name="Andrew M."/>
            <person name="Anthouard V."/>
            <person name="Beever R.E."/>
            <person name="Beffa R."/>
            <person name="Benoit I."/>
            <person name="Bouzid O."/>
            <person name="Brault B."/>
            <person name="Chen Z."/>
            <person name="Choquer M."/>
            <person name="Collemare J."/>
            <person name="Cotton P."/>
            <person name="Danchin E.G."/>
            <person name="Da Silva C."/>
            <person name="Gautier A."/>
            <person name="Giraud C."/>
            <person name="Giraud T."/>
            <person name="Gonzalez C."/>
            <person name="Grossetete S."/>
            <person name="Guldener U."/>
            <person name="Henrissat B."/>
            <person name="Howlett B.J."/>
            <person name="Kodira C."/>
            <person name="Kretschmer M."/>
            <person name="Lappartient A."/>
            <person name="Leroch M."/>
            <person name="Levis C."/>
            <person name="Mauceli E."/>
            <person name="Neuveglise C."/>
            <person name="Oeser B."/>
            <person name="Pearson M."/>
            <person name="Poulain J."/>
            <person name="Poussereau N."/>
            <person name="Quesneville H."/>
            <person name="Rascle C."/>
            <person name="Schumacher J."/>
            <person name="Segurens B."/>
            <person name="Sexton A."/>
            <person name="Silva E."/>
            <person name="Sirven C."/>
            <person name="Soanes D.M."/>
            <person name="Talbot N.J."/>
            <person name="Templeton M."/>
            <person name="Yandava C."/>
            <person name="Yarden O."/>
            <person name="Zeng Q."/>
            <person name="Rollins J.A."/>
            <person name="Lebrun M.H."/>
            <person name="Dickman M."/>
        </authorList>
    </citation>
    <scope>NUCLEOTIDE SEQUENCE [LARGE SCALE GENOMIC DNA]</scope>
    <source>
        <strain evidence="3">T4</strain>
    </source>
</reference>
<feature type="compositionally biased region" description="Basic and acidic residues" evidence="1">
    <location>
        <begin position="263"/>
        <end position="291"/>
    </location>
</feature>
<dbReference type="AlphaFoldDB" id="G2Y8G8"/>
<evidence type="ECO:0000313" key="3">
    <source>
        <dbReference type="Proteomes" id="UP000008177"/>
    </source>
</evidence>
<sequence length="389" mass="44242">MASTIIQTSKVLDLDLGEHATKRVLTEDDKLVEISAPFAFKLVHSAEKVKDPVTRKVTMCTEAVDYVWFYECLKERKVQERGKKASVIRSKDPDNISYYADMTHRPICVRLNEIKIKKTLGVLYSTDYKVSAKLKLFEICSNICINRKGYKGYDDWIKRFAEQGLRDNIFRLAHEIRGLELDFKLPSSTDMIVDPAEGWLYDSKRKDHMLCCLKSGEPVLNKDDEFVWAYDLKKRKPKPTIKASAPVNETESAPKAPPKKPRSRDLDNKQSERRRHEIEPPSQDSSREKLPSQRSFVEGIPSQGDSKIRPSKQGGSRDKIPSQRSSDVTPGKRNDPSDKNSAKTDPKVVSQKRNDISKSLEKKPSTRRTTSESRSTTKKPVAGRLQASS</sequence>
<proteinExistence type="predicted"/>
<evidence type="ECO:0000313" key="2">
    <source>
        <dbReference type="EMBL" id="CCD34076.1"/>
    </source>
</evidence>
<protein>
    <submittedName>
        <fullName evidence="2">Uncharacterized protein</fullName>
    </submittedName>
</protein>
<dbReference type="OrthoDB" id="3530362at2759"/>